<evidence type="ECO:0000313" key="2">
    <source>
        <dbReference type="EMBL" id="KDQ21649.1"/>
    </source>
</evidence>
<dbReference type="Pfam" id="PF17667">
    <property type="entry name" value="Pkinase_fungal"/>
    <property type="match status" value="1"/>
</dbReference>
<dbReference type="Proteomes" id="UP000027195">
    <property type="component" value="Unassembled WGS sequence"/>
</dbReference>
<proteinExistence type="predicted"/>
<evidence type="ECO:0000313" key="3">
    <source>
        <dbReference type="Proteomes" id="UP000027195"/>
    </source>
</evidence>
<name>A0A067N1B0_BOTB1</name>
<dbReference type="InterPro" id="IPR011009">
    <property type="entry name" value="Kinase-like_dom_sf"/>
</dbReference>
<dbReference type="EMBL" id="KL198016">
    <property type="protein sequence ID" value="KDQ21649.1"/>
    <property type="molecule type" value="Genomic_DNA"/>
</dbReference>
<dbReference type="InterPro" id="IPR040976">
    <property type="entry name" value="Pkinase_fungal"/>
</dbReference>
<reference evidence="3" key="1">
    <citation type="journal article" date="2014" name="Proc. Natl. Acad. Sci. U.S.A.">
        <title>Extensive sampling of basidiomycete genomes demonstrates inadequacy of the white-rot/brown-rot paradigm for wood decay fungi.</title>
        <authorList>
            <person name="Riley R."/>
            <person name="Salamov A.A."/>
            <person name="Brown D.W."/>
            <person name="Nagy L.G."/>
            <person name="Floudas D."/>
            <person name="Held B.W."/>
            <person name="Levasseur A."/>
            <person name="Lombard V."/>
            <person name="Morin E."/>
            <person name="Otillar R."/>
            <person name="Lindquist E.A."/>
            <person name="Sun H."/>
            <person name="LaButti K.M."/>
            <person name="Schmutz J."/>
            <person name="Jabbour D."/>
            <person name="Luo H."/>
            <person name="Baker S.E."/>
            <person name="Pisabarro A.G."/>
            <person name="Walton J.D."/>
            <person name="Blanchette R.A."/>
            <person name="Henrissat B."/>
            <person name="Martin F."/>
            <person name="Cullen D."/>
            <person name="Hibbett D.S."/>
            <person name="Grigoriev I.V."/>
        </authorList>
    </citation>
    <scope>NUCLEOTIDE SEQUENCE [LARGE SCALE GENOMIC DNA]</scope>
    <source>
        <strain evidence="3">FD-172 SS1</strain>
    </source>
</reference>
<dbReference type="InParanoid" id="A0A067N1B0"/>
<protein>
    <recommendedName>
        <fullName evidence="1">Fungal-type protein kinase domain-containing protein</fullName>
    </recommendedName>
</protein>
<dbReference type="OrthoDB" id="5569250at2759"/>
<keyword evidence="3" id="KW-1185">Reference proteome</keyword>
<feature type="domain" description="Fungal-type protein kinase" evidence="1">
    <location>
        <begin position="142"/>
        <end position="193"/>
    </location>
</feature>
<gene>
    <name evidence="2" type="ORF">BOTBODRAFT_209575</name>
</gene>
<dbReference type="HOGENOM" id="CLU_1315211_0_0_1"/>
<dbReference type="AlphaFoldDB" id="A0A067N1B0"/>
<sequence>MRFAPPSGVPFTVPSTLKSWTYKIDDETIVTIEESLYDRWCAFGQDRAIYRARDSKGSPRALKISHLYASRPHEHVLLDEAREAVGDGVPSVYEHDAGELVSAGHRQYLAPDSVVPEQDRGLHMLLMEALLPLKSLGGAHYLGAWVEIVQDLETLYKHGLLHRNISSANLMYCETGPTIRGVLIDFDMASSSRRCLPYRPHFLHCTCTT</sequence>
<organism evidence="2 3">
    <name type="scientific">Botryobasidium botryosum (strain FD-172 SS1)</name>
    <dbReference type="NCBI Taxonomy" id="930990"/>
    <lineage>
        <taxon>Eukaryota</taxon>
        <taxon>Fungi</taxon>
        <taxon>Dikarya</taxon>
        <taxon>Basidiomycota</taxon>
        <taxon>Agaricomycotina</taxon>
        <taxon>Agaricomycetes</taxon>
        <taxon>Cantharellales</taxon>
        <taxon>Botryobasidiaceae</taxon>
        <taxon>Botryobasidium</taxon>
    </lineage>
</organism>
<accession>A0A067N1B0</accession>
<evidence type="ECO:0000259" key="1">
    <source>
        <dbReference type="Pfam" id="PF17667"/>
    </source>
</evidence>
<dbReference type="SUPFAM" id="SSF56112">
    <property type="entry name" value="Protein kinase-like (PK-like)"/>
    <property type="match status" value="1"/>
</dbReference>